<feature type="domain" description="DRBM" evidence="16">
    <location>
        <begin position="979"/>
        <end position="1045"/>
    </location>
</feature>
<keyword evidence="7" id="KW-0479">Metal-binding</keyword>
<comment type="cofactor">
    <cofactor evidence="2">
        <name>Co(2+)</name>
        <dbReference type="ChEBI" id="CHEBI:48828"/>
    </cofactor>
</comment>
<dbReference type="InterPro" id="IPR036412">
    <property type="entry name" value="HAD-like_sf"/>
</dbReference>
<sequence length="1070" mass="118940">MGGYLAPEYALLGQLTKKADVYSFGVLVLETWKLREEGRLLDIVDPELGEYPEKEVMRFIKVALFCTQAASHQRPDMKQVVVMLSKEVNLNEKLLTEPGVYRSRTSKTLVGGSSAESSSSGNKGKQLIPAYQIIDIRFTDYNVSMSLWLKSVVYHGDSCLGELEAIPVKDNQDFQFPNNEIRIHHISPLSERCPPLSILQTISSFSVRCKLESTSPVEQSHLINLHASCFHEFKTAVVLLGEEELHLVAMPSKEKKFPCFWCYAVPSGLYTACLGMLNLRCLAIVFDLDETLIVANTMKSFEDRIEALSSWIEREADSIRVSGMTAELKRYVDDRALLKQYIETDCVVDNGKMFKVQLEEVPLLSDSHEPVVRPVIRLPERNTVLTRVNPESPTLIEFKTSVVLLKLAELSPVLGLRLTTLMWVFSECLVISSVICTIAITDHLYVQIRDTSVLVRLRPAWEDLRSYLTAKGRKRFEVYVCTMAERDYALEMWRLLDPEAHLISSKQLLDRVVCARKSLLNVFQDGNCHPKMAMVIDDRLKVWEDKDQPRVHVVPAFTPYYAPQAETANAVPVLCVARNVACNVRGCFFKEYDENLLRRICELFYEDEVSNLPSPPDVSNYLMSEDASFVPNGNNAPIAEGMNGPEVAPRLSQLDEKYGADLATHPSTNSPEPRPEVPHVASVPNVFGPTSFRAVIPSDKPSLLGAPFRRDSSSSEFDEVKRRFLIVNPSQDLRYQGSSEPPLLSRSPASLIEPQGGWLVEEDMNRVQLNNRKSGTVQESGALKTDKHRARQNVRFHGTLGSASVRLPSQVSEVWGEEGYPDREQQRHNPPSAIPLSGPSLLMSYIPPTPKPLVRKQLCNEKANALAILPLQSFVSCNASCEKMIGGICKTELLSGTCKSALSTIAGKTELLSGTCKSALSTIAGKTELFSGTCKSALSTIAVSLSYAMGAEIGVSENSLSNGREFQTDGGRVNFVPSLSVGVLQEIGRRCSSKVEFRSIISTSKDFQFSFEVLFTGEKIGAGMGRTRKDAQQQAAENALRCLAEYTLDLSSIDLTRKPKDMDLSTQKCS</sequence>
<dbReference type="Gene3D" id="3.30.160.20">
    <property type="match status" value="1"/>
</dbReference>
<evidence type="ECO:0000256" key="11">
    <source>
        <dbReference type="ARBA" id="ARBA00023163"/>
    </source>
</evidence>
<feature type="non-terminal residue" evidence="18">
    <location>
        <position position="1"/>
    </location>
</feature>
<keyword evidence="9 15" id="KW-0694">RNA-binding</keyword>
<gene>
    <name evidence="18" type="ORF">C3L33_12288</name>
</gene>
<evidence type="ECO:0000256" key="13">
    <source>
        <dbReference type="ARBA" id="ARBA00047761"/>
    </source>
</evidence>
<dbReference type="Gene3D" id="1.10.510.10">
    <property type="entry name" value="Transferase(Phosphotransferase) domain 1"/>
    <property type="match status" value="1"/>
</dbReference>
<keyword evidence="6" id="KW-0217">Developmental protein</keyword>
<evidence type="ECO:0000256" key="9">
    <source>
        <dbReference type="ARBA" id="ARBA00022884"/>
    </source>
</evidence>
<dbReference type="InterPro" id="IPR023214">
    <property type="entry name" value="HAD_sf"/>
</dbReference>
<dbReference type="PANTHER" id="PTHR23081">
    <property type="entry name" value="RNA POLYMERASE II CTD PHOSPHATASE"/>
    <property type="match status" value="1"/>
</dbReference>
<dbReference type="EC" id="3.1.3.16" evidence="5"/>
<evidence type="ECO:0000256" key="5">
    <source>
        <dbReference type="ARBA" id="ARBA00013081"/>
    </source>
</evidence>
<feature type="domain" description="FCP1 homology" evidence="17">
    <location>
        <begin position="405"/>
        <end position="577"/>
    </location>
</feature>
<keyword evidence="10" id="KW-0805">Transcription regulation</keyword>
<evidence type="ECO:0000256" key="2">
    <source>
        <dbReference type="ARBA" id="ARBA00001941"/>
    </source>
</evidence>
<dbReference type="Pfam" id="PF00035">
    <property type="entry name" value="dsrm"/>
    <property type="match status" value="1"/>
</dbReference>
<evidence type="ECO:0000256" key="8">
    <source>
        <dbReference type="ARBA" id="ARBA00022801"/>
    </source>
</evidence>
<evidence type="ECO:0000259" key="17">
    <source>
        <dbReference type="PROSITE" id="PS50969"/>
    </source>
</evidence>
<evidence type="ECO:0000313" key="19">
    <source>
        <dbReference type="Proteomes" id="UP000428333"/>
    </source>
</evidence>
<comment type="subcellular location">
    <subcellularLocation>
        <location evidence="4">Nucleus</location>
    </subcellularLocation>
</comment>
<dbReference type="FunFam" id="3.30.160.20:FF:000035">
    <property type="entry name" value="RNA polymerase II C-terminal domain phosphatase-like 2"/>
    <property type="match status" value="1"/>
</dbReference>
<evidence type="ECO:0000256" key="14">
    <source>
        <dbReference type="ARBA" id="ARBA00048336"/>
    </source>
</evidence>
<dbReference type="SUPFAM" id="SSF56112">
    <property type="entry name" value="Protein kinase-like (PK-like)"/>
    <property type="match status" value="1"/>
</dbReference>
<dbReference type="OrthoDB" id="10249888at2759"/>
<evidence type="ECO:0000256" key="4">
    <source>
        <dbReference type="ARBA" id="ARBA00004123"/>
    </source>
</evidence>
<dbReference type="GO" id="GO:0003723">
    <property type="term" value="F:RNA binding"/>
    <property type="evidence" value="ECO:0007669"/>
    <property type="project" value="UniProtKB-UniRule"/>
</dbReference>
<dbReference type="SMART" id="SM00577">
    <property type="entry name" value="CPDc"/>
    <property type="match status" value="1"/>
</dbReference>
<dbReference type="GO" id="GO:0008420">
    <property type="term" value="F:RNA polymerase II CTD heptapeptide repeat phosphatase activity"/>
    <property type="evidence" value="ECO:0007669"/>
    <property type="project" value="InterPro"/>
</dbReference>
<proteinExistence type="predicted"/>
<dbReference type="Gene3D" id="3.40.50.1000">
    <property type="entry name" value="HAD superfamily/HAD-like"/>
    <property type="match status" value="1"/>
</dbReference>
<organism evidence="18 19">
    <name type="scientific">Rhododendron williamsianum</name>
    <dbReference type="NCBI Taxonomy" id="262921"/>
    <lineage>
        <taxon>Eukaryota</taxon>
        <taxon>Viridiplantae</taxon>
        <taxon>Streptophyta</taxon>
        <taxon>Embryophyta</taxon>
        <taxon>Tracheophyta</taxon>
        <taxon>Spermatophyta</taxon>
        <taxon>Magnoliopsida</taxon>
        <taxon>eudicotyledons</taxon>
        <taxon>Gunneridae</taxon>
        <taxon>Pentapetalae</taxon>
        <taxon>asterids</taxon>
        <taxon>Ericales</taxon>
        <taxon>Ericaceae</taxon>
        <taxon>Ericoideae</taxon>
        <taxon>Rhodoreae</taxon>
        <taxon>Rhododendron</taxon>
    </lineage>
</organism>
<evidence type="ECO:0000256" key="3">
    <source>
        <dbReference type="ARBA" id="ARBA00001946"/>
    </source>
</evidence>
<evidence type="ECO:0000256" key="15">
    <source>
        <dbReference type="PROSITE-ProRule" id="PRU00266"/>
    </source>
</evidence>
<evidence type="ECO:0000256" key="6">
    <source>
        <dbReference type="ARBA" id="ARBA00022473"/>
    </source>
</evidence>
<dbReference type="Pfam" id="PF03031">
    <property type="entry name" value="NIF"/>
    <property type="match status" value="1"/>
</dbReference>
<comment type="cofactor">
    <cofactor evidence="1">
        <name>Mn(2+)</name>
        <dbReference type="ChEBI" id="CHEBI:29035"/>
    </cofactor>
</comment>
<dbReference type="InterPro" id="IPR014720">
    <property type="entry name" value="dsRBD_dom"/>
</dbReference>
<evidence type="ECO:0000256" key="1">
    <source>
        <dbReference type="ARBA" id="ARBA00001936"/>
    </source>
</evidence>
<keyword evidence="11" id="KW-0804">Transcription</keyword>
<evidence type="ECO:0000259" key="16">
    <source>
        <dbReference type="PROSITE" id="PS50137"/>
    </source>
</evidence>
<dbReference type="AlphaFoldDB" id="A0A6A4LKD3"/>
<dbReference type="GO" id="GO:0005634">
    <property type="term" value="C:nucleus"/>
    <property type="evidence" value="ECO:0007669"/>
    <property type="project" value="UniProtKB-SubCell"/>
</dbReference>
<name>A0A6A4LKD3_9ERIC</name>
<dbReference type="PROSITE" id="PS50969">
    <property type="entry name" value="FCP1"/>
    <property type="match status" value="1"/>
</dbReference>
<dbReference type="Proteomes" id="UP000428333">
    <property type="component" value="Linkage Group LG07"/>
</dbReference>
<dbReference type="GO" id="GO:0046872">
    <property type="term" value="F:metal ion binding"/>
    <property type="evidence" value="ECO:0007669"/>
    <property type="project" value="UniProtKB-KW"/>
</dbReference>
<evidence type="ECO:0000313" key="18">
    <source>
        <dbReference type="EMBL" id="KAE9455809.1"/>
    </source>
</evidence>
<evidence type="ECO:0000256" key="7">
    <source>
        <dbReference type="ARBA" id="ARBA00022723"/>
    </source>
</evidence>
<keyword evidence="12" id="KW-0539">Nucleus</keyword>
<comment type="cofactor">
    <cofactor evidence="3">
        <name>Mg(2+)</name>
        <dbReference type="ChEBI" id="CHEBI:18420"/>
    </cofactor>
</comment>
<keyword evidence="8" id="KW-0378">Hydrolase</keyword>
<keyword evidence="19" id="KW-1185">Reference proteome</keyword>
<dbReference type="SMART" id="SM00358">
    <property type="entry name" value="DSRM"/>
    <property type="match status" value="1"/>
</dbReference>
<dbReference type="FunFam" id="3.40.50.1000:FF:000035">
    <property type="entry name" value="RNA polymerase II C-terminal domain phosphatase-like 1"/>
    <property type="match status" value="1"/>
</dbReference>
<comment type="caution">
    <text evidence="18">The sequence shown here is derived from an EMBL/GenBank/DDBJ whole genome shotgun (WGS) entry which is preliminary data.</text>
</comment>
<dbReference type="InterPro" id="IPR011009">
    <property type="entry name" value="Kinase-like_dom_sf"/>
</dbReference>
<dbReference type="InterPro" id="IPR039189">
    <property type="entry name" value="Fcp1"/>
</dbReference>
<protein>
    <recommendedName>
        <fullName evidence="5">protein-serine/threonine phosphatase</fullName>
        <ecNumber evidence="5">3.1.3.16</ecNumber>
    </recommendedName>
</protein>
<dbReference type="PROSITE" id="PS50137">
    <property type="entry name" value="DS_RBD"/>
    <property type="match status" value="1"/>
</dbReference>
<comment type="catalytic activity">
    <reaction evidence="14">
        <text>O-phospho-L-threonyl-[protein] + H2O = L-threonyl-[protein] + phosphate</text>
        <dbReference type="Rhea" id="RHEA:47004"/>
        <dbReference type="Rhea" id="RHEA-COMP:11060"/>
        <dbReference type="Rhea" id="RHEA-COMP:11605"/>
        <dbReference type="ChEBI" id="CHEBI:15377"/>
        <dbReference type="ChEBI" id="CHEBI:30013"/>
        <dbReference type="ChEBI" id="CHEBI:43474"/>
        <dbReference type="ChEBI" id="CHEBI:61977"/>
        <dbReference type="EC" id="3.1.3.16"/>
    </reaction>
</comment>
<dbReference type="InterPro" id="IPR004274">
    <property type="entry name" value="FCP1_dom"/>
</dbReference>
<evidence type="ECO:0000256" key="10">
    <source>
        <dbReference type="ARBA" id="ARBA00023015"/>
    </source>
</evidence>
<dbReference type="SUPFAM" id="SSF56784">
    <property type="entry name" value="HAD-like"/>
    <property type="match status" value="1"/>
</dbReference>
<dbReference type="GO" id="GO:0009755">
    <property type="term" value="P:hormone-mediated signaling pathway"/>
    <property type="evidence" value="ECO:0007669"/>
    <property type="project" value="UniProtKB-ARBA"/>
</dbReference>
<dbReference type="EMBL" id="QEFC01001799">
    <property type="protein sequence ID" value="KAE9455809.1"/>
    <property type="molecule type" value="Genomic_DNA"/>
</dbReference>
<dbReference type="GO" id="GO:0045892">
    <property type="term" value="P:negative regulation of DNA-templated transcription"/>
    <property type="evidence" value="ECO:0007669"/>
    <property type="project" value="UniProtKB-ARBA"/>
</dbReference>
<reference evidence="18 19" key="1">
    <citation type="journal article" date="2019" name="Genome Biol. Evol.">
        <title>The Rhododendron genome and chromosomal organization provide insight into shared whole-genome duplications across the heath family (Ericaceae).</title>
        <authorList>
            <person name="Soza V.L."/>
            <person name="Lindsley D."/>
            <person name="Waalkes A."/>
            <person name="Ramage E."/>
            <person name="Patwardhan R.P."/>
            <person name="Burton J.N."/>
            <person name="Adey A."/>
            <person name="Kumar A."/>
            <person name="Qiu R."/>
            <person name="Shendure J."/>
            <person name="Hall B."/>
        </authorList>
    </citation>
    <scope>NUCLEOTIDE SEQUENCE [LARGE SCALE GENOMIC DNA]</scope>
    <source>
        <strain evidence="18">RSF 1966-606</strain>
    </source>
</reference>
<comment type="catalytic activity">
    <reaction evidence="13">
        <text>O-phospho-L-seryl-[protein] + H2O = L-seryl-[protein] + phosphate</text>
        <dbReference type="Rhea" id="RHEA:20629"/>
        <dbReference type="Rhea" id="RHEA-COMP:9863"/>
        <dbReference type="Rhea" id="RHEA-COMP:11604"/>
        <dbReference type="ChEBI" id="CHEBI:15377"/>
        <dbReference type="ChEBI" id="CHEBI:29999"/>
        <dbReference type="ChEBI" id="CHEBI:43474"/>
        <dbReference type="ChEBI" id="CHEBI:83421"/>
        <dbReference type="EC" id="3.1.3.16"/>
    </reaction>
</comment>
<dbReference type="PANTHER" id="PTHR23081:SF24">
    <property type="entry name" value="RNA POLYMERASE II C-TERMINAL DOMAIN PHOSPHATASE-LIKE 2"/>
    <property type="match status" value="1"/>
</dbReference>
<accession>A0A6A4LKD3</accession>
<evidence type="ECO:0000256" key="12">
    <source>
        <dbReference type="ARBA" id="ARBA00023242"/>
    </source>
</evidence>
<dbReference type="SUPFAM" id="SSF54768">
    <property type="entry name" value="dsRNA-binding domain-like"/>
    <property type="match status" value="1"/>
</dbReference>